<dbReference type="InterPro" id="IPR003615">
    <property type="entry name" value="HNH_nuc"/>
</dbReference>
<dbReference type="SUPFAM" id="SSF54060">
    <property type="entry name" value="His-Me finger endonucleases"/>
    <property type="match status" value="1"/>
</dbReference>
<organism evidence="2 3">
    <name type="scientific">Bacillus phage 1_ICo-2020</name>
    <dbReference type="NCBI Taxonomy" id="2759272"/>
    <lineage>
        <taxon>Viruses</taxon>
        <taxon>Duplodnaviria</taxon>
        <taxon>Heunggongvirae</taxon>
        <taxon>Uroviricota</taxon>
        <taxon>Caudoviricetes</taxon>
        <taxon>Ehrlichviridae</taxon>
        <taxon>Suttonboningtonvirus</taxon>
        <taxon>Suttonboningtonvirus sv1ICo2020</taxon>
    </lineage>
</organism>
<feature type="domain" description="HNH nuclease" evidence="1">
    <location>
        <begin position="66"/>
        <end position="108"/>
    </location>
</feature>
<dbReference type="Pfam" id="PF13392">
    <property type="entry name" value="HNH_3"/>
    <property type="match status" value="1"/>
</dbReference>
<protein>
    <submittedName>
        <fullName evidence="2">HNH endonuclease</fullName>
    </submittedName>
</protein>
<dbReference type="InterPro" id="IPR036388">
    <property type="entry name" value="WH-like_DNA-bd_sf"/>
</dbReference>
<evidence type="ECO:0000259" key="1">
    <source>
        <dbReference type="Pfam" id="PF13392"/>
    </source>
</evidence>
<dbReference type="Gene3D" id="1.10.10.10">
    <property type="entry name" value="Winged helix-like DNA-binding domain superfamily/Winged helix DNA-binding domain"/>
    <property type="match status" value="1"/>
</dbReference>
<dbReference type="InterPro" id="IPR044925">
    <property type="entry name" value="His-Me_finger_sf"/>
</dbReference>
<keyword evidence="2" id="KW-0255">Endonuclease</keyword>
<evidence type="ECO:0000313" key="2">
    <source>
        <dbReference type="EMBL" id="QNI20398.1"/>
    </source>
</evidence>
<sequence>MEIKEFPLNPNILVSTDGRIFSKERMVYNGKGYFLKPSRELKLQKSHKGYYVFSVGKGKTSKTWPVHRVVAITFIPNIANKPQINHKDGIKTNNNISNLEWCTNSENQLHAYKNGLNKRSEKAGKSKRKVICIDTNTVYDSIAECARDLGYKKASNIGSVCKGIRPHALGMKFKYVE</sequence>
<name>A0A7G8AKF3_9CAUD</name>
<proteinExistence type="predicted"/>
<keyword evidence="3" id="KW-1185">Reference proteome</keyword>
<reference evidence="2 3" key="1">
    <citation type="submission" date="2020-06" db="EMBL/GenBank/DDBJ databases">
        <authorList>
            <person name="Connerton I.F."/>
        </authorList>
    </citation>
    <scope>NUCLEOTIDE SEQUENCE [LARGE SCALE GENOMIC DNA]</scope>
</reference>
<keyword evidence="2" id="KW-0378">Hydrolase</keyword>
<dbReference type="GO" id="GO:0004519">
    <property type="term" value="F:endonuclease activity"/>
    <property type="evidence" value="ECO:0007669"/>
    <property type="project" value="UniProtKB-KW"/>
</dbReference>
<keyword evidence="2" id="KW-0540">Nuclease</keyword>
<dbReference type="Gene3D" id="3.90.75.20">
    <property type="match status" value="1"/>
</dbReference>
<accession>A0A7G8AKF3</accession>
<dbReference type="Proteomes" id="UP000515915">
    <property type="component" value="Segment"/>
</dbReference>
<dbReference type="EMBL" id="MT700412">
    <property type="protein sequence ID" value="QNI20398.1"/>
    <property type="molecule type" value="Genomic_DNA"/>
</dbReference>
<evidence type="ECO:0000313" key="3">
    <source>
        <dbReference type="Proteomes" id="UP000515915"/>
    </source>
</evidence>